<proteinExistence type="inferred from homology"/>
<dbReference type="InterPro" id="IPR029058">
    <property type="entry name" value="AB_hydrolase_fold"/>
</dbReference>
<name>A0A2R4T210_9ACTN</name>
<dbReference type="SMART" id="SM00824">
    <property type="entry name" value="PKS_TE"/>
    <property type="match status" value="1"/>
</dbReference>
<reference evidence="4 5" key="1">
    <citation type="submission" date="2018-01" db="EMBL/GenBank/DDBJ databases">
        <title>Complete genome sequence of Streptomyces lunaelactis MM109T, a Ferroverdin A producer isolated from cave moonmilk deposits.</title>
        <authorList>
            <person name="Naome A."/>
            <person name="Martinet L."/>
            <person name="Maciejewska M."/>
            <person name="Anderssen S."/>
            <person name="Adam D."/>
            <person name="Tenconi E."/>
            <person name="Deflandre B."/>
            <person name="Arguelles-Arias A."/>
            <person name="Calusinska M."/>
            <person name="Copieters W."/>
            <person name="Karim L."/>
            <person name="Hanikenne M."/>
            <person name="Baurain D."/>
            <person name="van Wezel G."/>
            <person name="Smargiasso N."/>
            <person name="de Pauw E."/>
            <person name="Delfosse P."/>
            <person name="Rigali S."/>
        </authorList>
    </citation>
    <scope>NUCLEOTIDE SEQUENCE [LARGE SCALE GENOMIC DNA]</scope>
    <source>
        <strain evidence="4 5">MM109</strain>
    </source>
</reference>
<dbReference type="Gene3D" id="3.40.50.1820">
    <property type="entry name" value="alpha/beta hydrolase"/>
    <property type="match status" value="1"/>
</dbReference>
<dbReference type="InterPro" id="IPR012223">
    <property type="entry name" value="TEII"/>
</dbReference>
<dbReference type="OrthoDB" id="4169718at2"/>
<dbReference type="Pfam" id="PF00975">
    <property type="entry name" value="Thioesterase"/>
    <property type="match status" value="1"/>
</dbReference>
<dbReference type="SUPFAM" id="SSF53474">
    <property type="entry name" value="alpha/beta-Hydrolases"/>
    <property type="match status" value="1"/>
</dbReference>
<evidence type="ECO:0000313" key="5">
    <source>
        <dbReference type="Proteomes" id="UP000244201"/>
    </source>
</evidence>
<evidence type="ECO:0000256" key="2">
    <source>
        <dbReference type="ARBA" id="ARBA00022801"/>
    </source>
</evidence>
<dbReference type="InterPro" id="IPR001031">
    <property type="entry name" value="Thioesterase"/>
</dbReference>
<keyword evidence="2" id="KW-0378">Hydrolase</keyword>
<keyword evidence="5" id="KW-1185">Reference proteome</keyword>
<dbReference type="EMBL" id="CP026304">
    <property type="protein sequence ID" value="AVZ73087.1"/>
    <property type="molecule type" value="Genomic_DNA"/>
</dbReference>
<dbReference type="Proteomes" id="UP000244201">
    <property type="component" value="Chromosome"/>
</dbReference>
<dbReference type="GO" id="GO:0008610">
    <property type="term" value="P:lipid biosynthetic process"/>
    <property type="evidence" value="ECO:0007669"/>
    <property type="project" value="TreeGrafter"/>
</dbReference>
<accession>A0A2R4T210</accession>
<protein>
    <recommendedName>
        <fullName evidence="3">Thioesterase TesA-like domain-containing protein</fullName>
    </recommendedName>
</protein>
<dbReference type="PANTHER" id="PTHR11487">
    <property type="entry name" value="THIOESTERASE"/>
    <property type="match status" value="1"/>
</dbReference>
<evidence type="ECO:0000256" key="1">
    <source>
        <dbReference type="ARBA" id="ARBA00007169"/>
    </source>
</evidence>
<dbReference type="AlphaFoldDB" id="A0A2R4T210"/>
<evidence type="ECO:0000259" key="3">
    <source>
        <dbReference type="SMART" id="SM00824"/>
    </source>
</evidence>
<dbReference type="InterPro" id="IPR020802">
    <property type="entry name" value="TesA-like"/>
</dbReference>
<evidence type="ECO:0000313" key="4">
    <source>
        <dbReference type="EMBL" id="AVZ73087.1"/>
    </source>
</evidence>
<sequence>MGDWITGWPTGGSAGDSSADPLPVLLCLPPAGAGCHQFRTWQQRLSGTARVLGVQLPGREDRWHEPLPDTVEEVVEAVAAELGTAVGPGVPLVVYGHSFGGLLGYEVARLSTGTPYALVVSGCPAPGSWGVGGRRGAGAGSGSGSGEVDDAELERLLDTGDLDPGLFDEDSHTLMIEMLRKDAGLSRTYTPRAQPPLQLPLYVWGADDDETVRPEELDAWRAVTEGPFHRHRIPGGHNAVLHRPDPLLAQLAGLLDDARQSRNAIDAGA</sequence>
<dbReference type="RefSeq" id="WP_108148764.1">
    <property type="nucleotide sequence ID" value="NZ_CP026304.1"/>
</dbReference>
<dbReference type="PANTHER" id="PTHR11487:SF0">
    <property type="entry name" value="S-ACYL FATTY ACID SYNTHASE THIOESTERASE, MEDIUM CHAIN"/>
    <property type="match status" value="1"/>
</dbReference>
<dbReference type="GeneID" id="55656323"/>
<comment type="similarity">
    <text evidence="1">Belongs to the thioesterase family.</text>
</comment>
<dbReference type="KEGG" id="slk:SLUN_13720"/>
<feature type="domain" description="Thioesterase TesA-like" evidence="3">
    <location>
        <begin position="26"/>
        <end position="255"/>
    </location>
</feature>
<dbReference type="GO" id="GO:0016787">
    <property type="term" value="F:hydrolase activity"/>
    <property type="evidence" value="ECO:0007669"/>
    <property type="project" value="UniProtKB-KW"/>
</dbReference>
<organism evidence="4 5">
    <name type="scientific">Streptomyces lunaelactis</name>
    <dbReference type="NCBI Taxonomy" id="1535768"/>
    <lineage>
        <taxon>Bacteria</taxon>
        <taxon>Bacillati</taxon>
        <taxon>Actinomycetota</taxon>
        <taxon>Actinomycetes</taxon>
        <taxon>Kitasatosporales</taxon>
        <taxon>Streptomycetaceae</taxon>
        <taxon>Streptomyces</taxon>
    </lineage>
</organism>
<gene>
    <name evidence="4" type="ORF">SLUN_13720</name>
</gene>